<dbReference type="InterPro" id="IPR003593">
    <property type="entry name" value="AAA+_ATPase"/>
</dbReference>
<dbReference type="PANTHER" id="PTHR30486">
    <property type="entry name" value="TWITCHING MOTILITY PROTEIN PILT"/>
    <property type="match status" value="1"/>
</dbReference>
<sequence length="362" mass="40969">MVDVGGLLSKMVQSNASDMILKNDSPPIMRIYGDLIKLDDHSNITAEDTDRIAKNVLTEQQYERFIHTNEMDVAVNVPNLARFRVNLFKQKKIIGMVFRRIPHNIPELEDGKYNFPPILKDFAMKPRGLLLVTGPSGCGKSTTIASMINYRNKKDACHIITVEDPIEFIYKDEKAIIDQREVGRDTKSFANAIKYALRQDPDVIVVGEMRDLETISLAITAAETGHLVLSSLHTNNAVETIDRIIDVFPPFQQRQIRLQLSANLIGVVSQILLKKKNKRGLIPGFEIMVSIAAIRKLIREAKTHQMPSVMQTMVKEGMRTMNMSLVSLVASGKVSPYEAEINSPNLEEFREMMTKYKKPEER</sequence>
<dbReference type="EMBL" id="DRTB01000085">
    <property type="protein sequence ID" value="HHE04660.1"/>
    <property type="molecule type" value="Genomic_DNA"/>
</dbReference>
<proteinExistence type="inferred from homology"/>
<dbReference type="NCBIfam" id="TIGR01420">
    <property type="entry name" value="pilT_fam"/>
    <property type="match status" value="1"/>
</dbReference>
<name>A0A7C5DD15_UNCW3</name>
<dbReference type="Gene3D" id="3.40.50.300">
    <property type="entry name" value="P-loop containing nucleotide triphosphate hydrolases"/>
    <property type="match status" value="1"/>
</dbReference>
<comment type="caution">
    <text evidence="3">The sequence shown here is derived from an EMBL/GenBank/DDBJ whole genome shotgun (WGS) entry which is preliminary data.</text>
</comment>
<accession>A0A7C5DD15</accession>
<evidence type="ECO:0000256" key="1">
    <source>
        <dbReference type="ARBA" id="ARBA00006611"/>
    </source>
</evidence>
<dbReference type="AlphaFoldDB" id="A0A7C5DD15"/>
<dbReference type="GO" id="GO:0005524">
    <property type="term" value="F:ATP binding"/>
    <property type="evidence" value="ECO:0007669"/>
    <property type="project" value="InterPro"/>
</dbReference>
<dbReference type="InterPro" id="IPR050921">
    <property type="entry name" value="T4SS_GSP_E_ATPase"/>
</dbReference>
<evidence type="ECO:0000259" key="2">
    <source>
        <dbReference type="PROSITE" id="PS00662"/>
    </source>
</evidence>
<dbReference type="Pfam" id="PF00437">
    <property type="entry name" value="T2SSE"/>
    <property type="match status" value="1"/>
</dbReference>
<organism evidence="3">
    <name type="scientific">candidate division WOR-3 bacterium</name>
    <dbReference type="NCBI Taxonomy" id="2052148"/>
    <lineage>
        <taxon>Bacteria</taxon>
        <taxon>Bacteria division WOR-3</taxon>
    </lineage>
</organism>
<dbReference type="PROSITE" id="PS00662">
    <property type="entry name" value="T2SP_E"/>
    <property type="match status" value="1"/>
</dbReference>
<dbReference type="CDD" id="cd01131">
    <property type="entry name" value="PilT"/>
    <property type="match status" value="1"/>
</dbReference>
<feature type="domain" description="Bacterial type II secretion system protein E" evidence="2">
    <location>
        <begin position="197"/>
        <end position="211"/>
    </location>
</feature>
<evidence type="ECO:0000313" key="3">
    <source>
        <dbReference type="EMBL" id="HHE04660.1"/>
    </source>
</evidence>
<dbReference type="SMART" id="SM00382">
    <property type="entry name" value="AAA"/>
    <property type="match status" value="1"/>
</dbReference>
<dbReference type="InterPro" id="IPR027417">
    <property type="entry name" value="P-loop_NTPase"/>
</dbReference>
<dbReference type="Proteomes" id="UP000886110">
    <property type="component" value="Unassembled WGS sequence"/>
</dbReference>
<comment type="similarity">
    <text evidence="1">Belongs to the GSP E family.</text>
</comment>
<gene>
    <name evidence="3" type="ORF">ENL19_01200</name>
</gene>
<reference evidence="3" key="1">
    <citation type="journal article" date="2020" name="mSystems">
        <title>Genome- and Community-Level Interaction Insights into Carbon Utilization and Element Cycling Functions of Hydrothermarchaeota in Hydrothermal Sediment.</title>
        <authorList>
            <person name="Zhou Z."/>
            <person name="Liu Y."/>
            <person name="Xu W."/>
            <person name="Pan J."/>
            <person name="Luo Z.H."/>
            <person name="Li M."/>
        </authorList>
    </citation>
    <scope>NUCLEOTIDE SEQUENCE [LARGE SCALE GENOMIC DNA]</scope>
    <source>
        <strain evidence="3">HyVt-74</strain>
    </source>
</reference>
<dbReference type="GO" id="GO:0016887">
    <property type="term" value="F:ATP hydrolysis activity"/>
    <property type="evidence" value="ECO:0007669"/>
    <property type="project" value="InterPro"/>
</dbReference>
<dbReference type="Gene3D" id="3.30.450.90">
    <property type="match status" value="1"/>
</dbReference>
<dbReference type="InterPro" id="IPR001482">
    <property type="entry name" value="T2SS/T4SS_dom"/>
</dbReference>
<dbReference type="SUPFAM" id="SSF52540">
    <property type="entry name" value="P-loop containing nucleoside triphosphate hydrolases"/>
    <property type="match status" value="1"/>
</dbReference>
<dbReference type="InterPro" id="IPR006321">
    <property type="entry name" value="PilT/PilU"/>
</dbReference>
<protein>
    <submittedName>
        <fullName evidence="3">Type IV pilus twitching motility protein PilT</fullName>
    </submittedName>
</protein>